<reference evidence="2" key="1">
    <citation type="submission" date="2016-10" db="EMBL/GenBank/DDBJ databases">
        <authorList>
            <person name="Varghese N."/>
            <person name="Submissions S."/>
        </authorList>
    </citation>
    <scope>NUCLEOTIDE SEQUENCE [LARGE SCALE GENOMIC DNA]</scope>
    <source>
        <strain evidence="2">CGMCC 1.8975</strain>
    </source>
</reference>
<dbReference type="RefSeq" id="WP_092741421.1">
    <property type="nucleotide sequence ID" value="NZ_FNOV01000009.1"/>
</dbReference>
<name>A0A1H3KMI0_9BACT</name>
<dbReference type="EMBL" id="FNOV01000009">
    <property type="protein sequence ID" value="SDY53362.1"/>
    <property type="molecule type" value="Genomic_DNA"/>
</dbReference>
<protein>
    <submittedName>
        <fullName evidence="1">Uncharacterized protein</fullName>
    </submittedName>
</protein>
<evidence type="ECO:0000313" key="1">
    <source>
        <dbReference type="EMBL" id="SDY53362.1"/>
    </source>
</evidence>
<evidence type="ECO:0000313" key="2">
    <source>
        <dbReference type="Proteomes" id="UP000199249"/>
    </source>
</evidence>
<dbReference type="AlphaFoldDB" id="A0A1H3KMI0"/>
<accession>A0A1H3KMI0</accession>
<dbReference type="OrthoDB" id="1467713at2"/>
<dbReference type="STRING" id="651662.SAMN04488069_109194"/>
<dbReference type="Proteomes" id="UP000199249">
    <property type="component" value="Unassembled WGS sequence"/>
</dbReference>
<keyword evidence="2" id="KW-1185">Reference proteome</keyword>
<proteinExistence type="predicted"/>
<gene>
    <name evidence="1" type="ORF">SAMN04488069_109194</name>
</gene>
<organism evidence="1 2">
    <name type="scientific">Hymenobacter psychrophilus</name>
    <dbReference type="NCBI Taxonomy" id="651662"/>
    <lineage>
        <taxon>Bacteria</taxon>
        <taxon>Pseudomonadati</taxon>
        <taxon>Bacteroidota</taxon>
        <taxon>Cytophagia</taxon>
        <taxon>Cytophagales</taxon>
        <taxon>Hymenobacteraceae</taxon>
        <taxon>Hymenobacter</taxon>
    </lineage>
</organism>
<sequence length="81" mass="9361">MRQLAIIPNPYAKITLFSWNGKYLIKLEKGSFEQTYKVSELDLTGEEDIHRLLDDEFIQAAVARFAAMQTDLQAAFDRHDI</sequence>